<feature type="transmembrane region" description="Helical" evidence="1">
    <location>
        <begin position="295"/>
        <end position="317"/>
    </location>
</feature>
<dbReference type="SMART" id="SM00052">
    <property type="entry name" value="EAL"/>
    <property type="match status" value="1"/>
</dbReference>
<dbReference type="KEGG" id="shal:SHALO_1229"/>
<dbReference type="PROSITE" id="PS50887">
    <property type="entry name" value="GGDEF"/>
    <property type="match status" value="1"/>
</dbReference>
<dbReference type="PATRIC" id="fig|1193502.14.peg.1248"/>
<feature type="domain" description="GGDEF" evidence="3">
    <location>
        <begin position="358"/>
        <end position="489"/>
    </location>
</feature>
<dbReference type="InterPro" id="IPR001633">
    <property type="entry name" value="EAL_dom"/>
</dbReference>
<dbReference type="RefSeq" id="WP_069477825.1">
    <property type="nucleotide sequence ID" value="NZ_CP017111.1"/>
</dbReference>
<feature type="domain" description="EAL" evidence="2">
    <location>
        <begin position="498"/>
        <end position="751"/>
    </location>
</feature>
<gene>
    <name evidence="4" type="ORF">SHALO_1229</name>
</gene>
<dbReference type="GO" id="GO:0071111">
    <property type="term" value="F:cyclic-guanylate-specific phosphodiesterase activity"/>
    <property type="evidence" value="ECO:0007669"/>
    <property type="project" value="InterPro"/>
</dbReference>
<organism evidence="4 5">
    <name type="scientific">Sulfurospirillum halorespirans DSM 13726</name>
    <dbReference type="NCBI Taxonomy" id="1193502"/>
    <lineage>
        <taxon>Bacteria</taxon>
        <taxon>Pseudomonadati</taxon>
        <taxon>Campylobacterota</taxon>
        <taxon>Epsilonproteobacteria</taxon>
        <taxon>Campylobacterales</taxon>
        <taxon>Sulfurospirillaceae</taxon>
        <taxon>Sulfurospirillum</taxon>
    </lineage>
</organism>
<dbReference type="Gene3D" id="3.30.450.20">
    <property type="entry name" value="PAS domain"/>
    <property type="match status" value="1"/>
</dbReference>
<evidence type="ECO:0000313" key="4">
    <source>
        <dbReference type="EMBL" id="AOO65007.1"/>
    </source>
</evidence>
<evidence type="ECO:0000313" key="5">
    <source>
        <dbReference type="Proteomes" id="UP000094609"/>
    </source>
</evidence>
<dbReference type="InterPro" id="IPR029787">
    <property type="entry name" value="Nucleotide_cyclase"/>
</dbReference>
<dbReference type="PANTHER" id="PTHR33121">
    <property type="entry name" value="CYCLIC DI-GMP PHOSPHODIESTERASE PDEF"/>
    <property type="match status" value="1"/>
</dbReference>
<dbReference type="STRING" id="1193502.SHALO_1229"/>
<dbReference type="SMART" id="SM00267">
    <property type="entry name" value="GGDEF"/>
    <property type="match status" value="1"/>
</dbReference>
<sequence length="754" mass="86509">MAIIQKNIWTIFYFLLLSALVFLGIVSYTKWNSVHEKYMTDQTNLVKLVSNATHSLLLTQEMMLNILGNQIVKERNPRILDELLLLNPSIVAFGFADTEGNYLHTSSNFDKSKRPSLRAEPITRESFDYTLSQTKMVLGRTYFIAGSGRWGIPIRKTVFDDAGKVLGVMTAGLSIEGAFKLYTENLSLGDYNSVTLIRDHDQFVQFQSSNHEISKTLYETPLPDNFLQNALKSITQKYAISVDEIKQKGEIYNDEVSSADGTLVQIALKYNPRYELWILSQVNHPTIVHDFVQSFLTYVLILIVVHAILFLLFKLIANAENKRRSDLIFQATHDSLTQLPNRNYFQHCMQEWMREDAPPFSLFYLDMDHFKNINDSFGHHFGDLVLIEFSKRLLRVVPKESIVIRQGGDEFVILSYLTRDEELLSHAQMIMHEISQPYHIQQFNFVIGASMGIAKYPEHGDTLDTLLRASDIAMYEAKKYKNSVRLFVPLMQEGYLNRVNVEQMLRKALAKHEIYMVYQPQIDNNGAIYGVEALVRWQNEELGLVPPDKFIPIAEASGLMPELGHFIIHTTLQEMKTLQITLGVTFQTSLNISIKQFMEAHFFEKLIYEIDRAKLAHVSLCLEITESLFIEDIDYILPLLNKIHDMGLHISMDDFGTGYSSLSILRKLPIDELKIDKSFVDTILNDITAEKMVQNIITIGKNLDLYILAEGVETKEQEVILKNLGCDRFQGYFYAKPLAYDTLKAFFETHTIAS</sequence>
<dbReference type="NCBIfam" id="TIGR00254">
    <property type="entry name" value="GGDEF"/>
    <property type="match status" value="1"/>
</dbReference>
<reference evidence="5" key="1">
    <citation type="submission" date="2016-08" db="EMBL/GenBank/DDBJ databases">
        <title>Complete genome sequence of the organohalide-respiring Epsilonproteobacterium Sulfurospirillum halorespirans.</title>
        <authorList>
            <person name="Goris T."/>
            <person name="Zimmermann J."/>
            <person name="Schenz B."/>
            <person name="Lemos M."/>
            <person name="Hackermueller J."/>
            <person name="Diekert G."/>
        </authorList>
    </citation>
    <scope>NUCLEOTIDE SEQUENCE [LARGE SCALE GENOMIC DNA]</scope>
    <source>
        <strain>DSM 13726</strain>
        <strain evidence="5">PCE-M2</strain>
    </source>
</reference>
<keyword evidence="5" id="KW-1185">Reference proteome</keyword>
<dbReference type="Pfam" id="PF00563">
    <property type="entry name" value="EAL"/>
    <property type="match status" value="1"/>
</dbReference>
<dbReference type="InterPro" id="IPR035919">
    <property type="entry name" value="EAL_sf"/>
</dbReference>
<feature type="transmembrane region" description="Helical" evidence="1">
    <location>
        <begin position="12"/>
        <end position="31"/>
    </location>
</feature>
<dbReference type="CDD" id="cd18773">
    <property type="entry name" value="PDC1_HK_sensor"/>
    <property type="match status" value="1"/>
</dbReference>
<accession>A0A1D7TJ38</accession>
<dbReference type="InterPro" id="IPR043128">
    <property type="entry name" value="Rev_trsase/Diguanyl_cyclase"/>
</dbReference>
<name>A0A1D7TJ38_9BACT</name>
<dbReference type="InterPro" id="IPR050706">
    <property type="entry name" value="Cyclic-di-GMP_PDE-like"/>
</dbReference>
<dbReference type="CDD" id="cd01949">
    <property type="entry name" value="GGDEF"/>
    <property type="match status" value="1"/>
</dbReference>
<dbReference type="EMBL" id="CP017111">
    <property type="protein sequence ID" value="AOO65007.1"/>
    <property type="molecule type" value="Genomic_DNA"/>
</dbReference>
<dbReference type="InterPro" id="IPR000160">
    <property type="entry name" value="GGDEF_dom"/>
</dbReference>
<dbReference type="Gene3D" id="3.20.20.450">
    <property type="entry name" value="EAL domain"/>
    <property type="match status" value="1"/>
</dbReference>
<dbReference type="Pfam" id="PF00990">
    <property type="entry name" value="GGDEF"/>
    <property type="match status" value="1"/>
</dbReference>
<keyword evidence="1" id="KW-0812">Transmembrane</keyword>
<dbReference type="Gene3D" id="3.30.70.270">
    <property type="match status" value="1"/>
</dbReference>
<evidence type="ECO:0000259" key="2">
    <source>
        <dbReference type="PROSITE" id="PS50883"/>
    </source>
</evidence>
<evidence type="ECO:0000256" key="1">
    <source>
        <dbReference type="SAM" id="Phobius"/>
    </source>
</evidence>
<protein>
    <submittedName>
        <fullName evidence="4">GGDEF/EAL domain-containing signaling protein</fullName>
    </submittedName>
</protein>
<keyword evidence="1" id="KW-1133">Transmembrane helix</keyword>
<keyword evidence="1" id="KW-0472">Membrane</keyword>
<dbReference type="Proteomes" id="UP000094609">
    <property type="component" value="Chromosome"/>
</dbReference>
<dbReference type="PROSITE" id="PS50883">
    <property type="entry name" value="EAL"/>
    <property type="match status" value="1"/>
</dbReference>
<evidence type="ECO:0000259" key="3">
    <source>
        <dbReference type="PROSITE" id="PS50887"/>
    </source>
</evidence>
<dbReference type="AlphaFoldDB" id="A0A1D7TJ38"/>
<dbReference type="CDD" id="cd01948">
    <property type="entry name" value="EAL"/>
    <property type="match status" value="1"/>
</dbReference>
<dbReference type="SUPFAM" id="SSF55073">
    <property type="entry name" value="Nucleotide cyclase"/>
    <property type="match status" value="1"/>
</dbReference>
<proteinExistence type="predicted"/>
<dbReference type="PANTHER" id="PTHR33121:SF70">
    <property type="entry name" value="SIGNALING PROTEIN YKOW"/>
    <property type="match status" value="1"/>
</dbReference>
<dbReference type="SUPFAM" id="SSF141868">
    <property type="entry name" value="EAL domain-like"/>
    <property type="match status" value="1"/>
</dbReference>